<dbReference type="InterPro" id="IPR044677">
    <property type="entry name" value="SLC25A3/Pic2/Mir1-like"/>
</dbReference>
<reference evidence="13" key="1">
    <citation type="submission" date="2023-01" db="EMBL/GenBank/DDBJ databases">
        <title>Metagenome sequencing of chrysophaentin producing Chrysophaeum taylorii.</title>
        <authorList>
            <person name="Davison J."/>
            <person name="Bewley C."/>
        </authorList>
    </citation>
    <scope>NUCLEOTIDE SEQUENCE</scope>
    <source>
        <strain evidence="13">NIES-1699</strain>
    </source>
</reference>
<evidence type="ECO:0000256" key="4">
    <source>
        <dbReference type="ARBA" id="ARBA00022692"/>
    </source>
</evidence>
<dbReference type="Gene3D" id="1.50.40.10">
    <property type="entry name" value="Mitochondrial carrier domain"/>
    <property type="match status" value="1"/>
</dbReference>
<dbReference type="GO" id="GO:0005743">
    <property type="term" value="C:mitochondrial inner membrane"/>
    <property type="evidence" value="ECO:0007669"/>
    <property type="project" value="UniProtKB-SubCell"/>
</dbReference>
<name>A0AAD7ULA6_9STRA</name>
<keyword evidence="8" id="KW-0496">Mitochondrion</keyword>
<keyword evidence="3 11" id="KW-0813">Transport</keyword>
<dbReference type="PANTHER" id="PTHR45671">
    <property type="entry name" value="SOLUTE CARRIER FAMILY 25 (MITOCHONDRIAL CARRIER PHOSPHATE CARRIER), MEMBER 3, LIKE-RELATED-RELATED"/>
    <property type="match status" value="1"/>
</dbReference>
<feature type="repeat" description="Solcar" evidence="10">
    <location>
        <begin position="417"/>
        <end position="497"/>
    </location>
</feature>
<organism evidence="13 14">
    <name type="scientific">Chrysophaeum taylorii</name>
    <dbReference type="NCBI Taxonomy" id="2483200"/>
    <lineage>
        <taxon>Eukaryota</taxon>
        <taxon>Sar</taxon>
        <taxon>Stramenopiles</taxon>
        <taxon>Ochrophyta</taxon>
        <taxon>Pelagophyceae</taxon>
        <taxon>Pelagomonadales</taxon>
        <taxon>Pelagomonadaceae</taxon>
        <taxon>Chrysophaeum</taxon>
    </lineage>
</organism>
<comment type="caution">
    <text evidence="13">The sequence shown here is derived from an EMBL/GenBank/DDBJ whole genome shotgun (WGS) entry which is preliminary data.</text>
</comment>
<evidence type="ECO:0000256" key="12">
    <source>
        <dbReference type="SAM" id="Phobius"/>
    </source>
</evidence>
<proteinExistence type="inferred from homology"/>
<evidence type="ECO:0000256" key="1">
    <source>
        <dbReference type="ARBA" id="ARBA00004448"/>
    </source>
</evidence>
<dbReference type="GO" id="GO:0005315">
    <property type="term" value="F:phosphate transmembrane transporter activity"/>
    <property type="evidence" value="ECO:0007669"/>
    <property type="project" value="InterPro"/>
</dbReference>
<sequence>MMLVVLWTSACALEVGLVRLSPQRDTAVVVRRRFLAGLASSLTTTPVVSAMAAADLSWAPLAKPEEDEAAAAWFNAEFVTYFSRILLNYDAACSAWWRQQSRSNWNFQEFVASVAYSLRKYETPEMLLEMLEKEYTSVEKRRQLALAFTLLGPSQPTSGIKRLLSRVPADSRGGGIVGTILPPNSPNDYLQADPLLLLPRTQVPVLSGDLYEIRGLAPFPTTISLKRVAQERPLNASTYASFAAAGAVGCSLTHVTLVPLDVVKTRMQTSEERSALEIARREGLRGLTLGFAPTLLGYAYYGVTVYPGFELLTRLAPHHLSRPTIVLASGALATLIACVGACPAEAVRIRIVADPETYRAHPIRTILRNEGVGALYAGFGPLVVRQVLFGTVKFFFFDTLADAIFALNPTLQTAALSRLAVAFFAGLVAGTVSSLVSQPADAILTKINQGKRPWEAAGLIFNQDGIRGFYKGALERCAWAGLVISGQFAIYDALKSLLSVSATDLTVVLNVVL</sequence>
<gene>
    <name evidence="13" type="ORF">CTAYLR_005551</name>
</gene>
<feature type="transmembrane region" description="Helical" evidence="12">
    <location>
        <begin position="374"/>
        <end position="396"/>
    </location>
</feature>
<dbReference type="Pfam" id="PF00153">
    <property type="entry name" value="Mito_carr"/>
    <property type="match status" value="3"/>
</dbReference>
<feature type="transmembrane region" description="Helical" evidence="12">
    <location>
        <begin position="284"/>
        <end position="303"/>
    </location>
</feature>
<evidence type="ECO:0000256" key="11">
    <source>
        <dbReference type="RuleBase" id="RU000488"/>
    </source>
</evidence>
<evidence type="ECO:0000313" key="13">
    <source>
        <dbReference type="EMBL" id="KAJ8609897.1"/>
    </source>
</evidence>
<keyword evidence="14" id="KW-1185">Reference proteome</keyword>
<dbReference type="Proteomes" id="UP001230188">
    <property type="component" value="Unassembled WGS sequence"/>
</dbReference>
<dbReference type="PANTHER" id="PTHR45671:SF12">
    <property type="entry name" value="MITOCHONDRIAL PHOSPHATE CARRIER PROTEIN"/>
    <property type="match status" value="1"/>
</dbReference>
<comment type="similarity">
    <text evidence="2 11">Belongs to the mitochondrial carrier (TC 2.A.29) family.</text>
</comment>
<feature type="transmembrane region" description="Helical" evidence="12">
    <location>
        <begin position="239"/>
        <end position="263"/>
    </location>
</feature>
<dbReference type="InterPro" id="IPR023395">
    <property type="entry name" value="MCP_dom_sf"/>
</dbReference>
<dbReference type="AlphaFoldDB" id="A0AAD7ULA6"/>
<comment type="subcellular location">
    <subcellularLocation>
        <location evidence="1">Mitochondrion inner membrane</location>
        <topology evidence="1">Multi-pass membrane protein</topology>
    </subcellularLocation>
</comment>
<accession>A0AAD7ULA6</accession>
<protein>
    <submittedName>
        <fullName evidence="13">Uncharacterized protein</fullName>
    </submittedName>
</protein>
<evidence type="ECO:0000256" key="9">
    <source>
        <dbReference type="ARBA" id="ARBA00023136"/>
    </source>
</evidence>
<evidence type="ECO:0000256" key="10">
    <source>
        <dbReference type="PROSITE-ProRule" id="PRU00282"/>
    </source>
</evidence>
<feature type="transmembrane region" description="Helical" evidence="12">
    <location>
        <begin position="416"/>
        <end position="436"/>
    </location>
</feature>
<evidence type="ECO:0000256" key="8">
    <source>
        <dbReference type="ARBA" id="ARBA00023128"/>
    </source>
</evidence>
<keyword evidence="4 10" id="KW-0812">Transmembrane</keyword>
<evidence type="ECO:0000256" key="7">
    <source>
        <dbReference type="ARBA" id="ARBA00022989"/>
    </source>
</evidence>
<keyword evidence="9 10" id="KW-0472">Membrane</keyword>
<feature type="repeat" description="Solcar" evidence="10">
    <location>
        <begin position="321"/>
        <end position="403"/>
    </location>
</feature>
<dbReference type="GO" id="GO:1990547">
    <property type="term" value="P:mitochondrial phosphate ion transmembrane transport"/>
    <property type="evidence" value="ECO:0007669"/>
    <property type="project" value="InterPro"/>
</dbReference>
<keyword evidence="7 12" id="KW-1133">Transmembrane helix</keyword>
<evidence type="ECO:0000313" key="14">
    <source>
        <dbReference type="Proteomes" id="UP001230188"/>
    </source>
</evidence>
<evidence type="ECO:0000256" key="2">
    <source>
        <dbReference type="ARBA" id="ARBA00006375"/>
    </source>
</evidence>
<dbReference type="SUPFAM" id="SSF103506">
    <property type="entry name" value="Mitochondrial carrier"/>
    <property type="match status" value="1"/>
</dbReference>
<dbReference type="InterPro" id="IPR018108">
    <property type="entry name" value="MCP_transmembrane"/>
</dbReference>
<feature type="transmembrane region" description="Helical" evidence="12">
    <location>
        <begin position="323"/>
        <end position="342"/>
    </location>
</feature>
<evidence type="ECO:0000256" key="5">
    <source>
        <dbReference type="ARBA" id="ARBA00022737"/>
    </source>
</evidence>
<evidence type="ECO:0000256" key="3">
    <source>
        <dbReference type="ARBA" id="ARBA00022448"/>
    </source>
</evidence>
<evidence type="ECO:0000256" key="6">
    <source>
        <dbReference type="ARBA" id="ARBA00022792"/>
    </source>
</evidence>
<dbReference type="PROSITE" id="PS50920">
    <property type="entry name" value="SOLCAR"/>
    <property type="match status" value="3"/>
</dbReference>
<feature type="repeat" description="Solcar" evidence="10">
    <location>
        <begin position="237"/>
        <end position="315"/>
    </location>
</feature>
<keyword evidence="6" id="KW-0999">Mitochondrion inner membrane</keyword>
<dbReference type="EMBL" id="JAQMWT010000126">
    <property type="protein sequence ID" value="KAJ8609897.1"/>
    <property type="molecule type" value="Genomic_DNA"/>
</dbReference>
<keyword evidence="5" id="KW-0677">Repeat</keyword>